<evidence type="ECO:0000256" key="11">
    <source>
        <dbReference type="SAM" id="Phobius"/>
    </source>
</evidence>
<evidence type="ECO:0000256" key="1">
    <source>
        <dbReference type="ARBA" id="ARBA00004141"/>
    </source>
</evidence>
<feature type="compositionally biased region" description="Acidic residues" evidence="10">
    <location>
        <begin position="160"/>
        <end position="170"/>
    </location>
</feature>
<keyword evidence="13" id="KW-1185">Reference proteome</keyword>
<dbReference type="PANTHER" id="PTHR45939:SF2">
    <property type="entry name" value="CARRIER PROTEIN, PUTATIVE (AFU_ORTHOLOGUE AFUA_2G13870)-RELATED"/>
    <property type="match status" value="1"/>
</dbReference>
<feature type="repeat" description="Solcar" evidence="8">
    <location>
        <begin position="5"/>
        <end position="95"/>
    </location>
</feature>
<dbReference type="PROSITE" id="PS50920">
    <property type="entry name" value="SOLCAR"/>
    <property type="match status" value="3"/>
</dbReference>
<feature type="transmembrane region" description="Helical" evidence="11">
    <location>
        <begin position="246"/>
        <end position="270"/>
    </location>
</feature>
<dbReference type="InterPro" id="IPR023395">
    <property type="entry name" value="MCP_dom_sf"/>
</dbReference>
<dbReference type="PANTHER" id="PTHR45939">
    <property type="entry name" value="PEROXISOMAL MEMBRANE PROTEIN PMP34-RELATED"/>
    <property type="match status" value="1"/>
</dbReference>
<dbReference type="AlphaFoldDB" id="A0AAD7U5K2"/>
<evidence type="ECO:0000313" key="13">
    <source>
        <dbReference type="Proteomes" id="UP001215151"/>
    </source>
</evidence>
<evidence type="ECO:0000256" key="7">
    <source>
        <dbReference type="ARBA" id="ARBA00023136"/>
    </source>
</evidence>
<evidence type="ECO:0000256" key="2">
    <source>
        <dbReference type="ARBA" id="ARBA00006375"/>
    </source>
</evidence>
<dbReference type="Gene3D" id="1.50.40.10">
    <property type="entry name" value="Mitochondrial carrier domain"/>
    <property type="match status" value="2"/>
</dbReference>
<dbReference type="InterPro" id="IPR018108">
    <property type="entry name" value="MCP_transmembrane"/>
</dbReference>
<sequence>MTSSLPPLAQAVSGALGSAAANSISYPLDLVATKLQTTASRSRKLDGLKGVYHLLKHIVRTEGLAGLYDGIGADTASTLISNFLYFYFYTLLHAIVARRRSTSNLPLLQSLKRAVTSPTSPVLLGVPTELAVGFVAGVASRAVSTPLSVITVRMQTGRNDDDDAEDDDTDSALPESKRSMRTSPRFSEVMRSIYSDEGLSGFWSGFKPTLPLCLTPALTLLFFQLLSRLRLPGRHLDRPARTRPSAAGAFLSGATANALAVAILYPLLLAKVRVQASHRRPDGATAANMTNVWIRAVKEEGWAGLYQGLVAQLVKGFVNQGVTMLVKQRIERAVTMTSCLYIEYGRSISEDFDSRIDISSAHIFAAAMGSIYDRRSRRVAHKDSPMDIVSRWKPRDFKSYRPKAHMLCLGAVWQYHPTRGDVASED</sequence>
<dbReference type="InterPro" id="IPR052217">
    <property type="entry name" value="Mito/Peroxisomal_Carrier"/>
</dbReference>
<dbReference type="SUPFAM" id="SSF103506">
    <property type="entry name" value="Mitochondrial carrier"/>
    <property type="match status" value="1"/>
</dbReference>
<dbReference type="EMBL" id="JAPEVG010000004">
    <property type="protein sequence ID" value="KAJ8501811.1"/>
    <property type="molecule type" value="Genomic_DNA"/>
</dbReference>
<feature type="repeat" description="Solcar" evidence="8">
    <location>
        <begin position="124"/>
        <end position="229"/>
    </location>
</feature>
<keyword evidence="3 9" id="KW-0813">Transport</keyword>
<keyword evidence="4 8" id="KW-0812">Transmembrane</keyword>
<name>A0AAD7U5K2_9APHY</name>
<proteinExistence type="inferred from homology"/>
<organism evidence="12 13">
    <name type="scientific">Trametes cubensis</name>
    <dbReference type="NCBI Taxonomy" id="1111947"/>
    <lineage>
        <taxon>Eukaryota</taxon>
        <taxon>Fungi</taxon>
        <taxon>Dikarya</taxon>
        <taxon>Basidiomycota</taxon>
        <taxon>Agaricomycotina</taxon>
        <taxon>Agaricomycetes</taxon>
        <taxon>Polyporales</taxon>
        <taxon>Polyporaceae</taxon>
        <taxon>Trametes</taxon>
    </lineage>
</organism>
<dbReference type="GO" id="GO:0015217">
    <property type="term" value="F:ADP transmembrane transporter activity"/>
    <property type="evidence" value="ECO:0007669"/>
    <property type="project" value="TreeGrafter"/>
</dbReference>
<evidence type="ECO:0000256" key="4">
    <source>
        <dbReference type="ARBA" id="ARBA00022692"/>
    </source>
</evidence>
<comment type="similarity">
    <text evidence="2 9">Belongs to the mitochondrial carrier (TC 2.A.29) family.</text>
</comment>
<evidence type="ECO:0000256" key="10">
    <source>
        <dbReference type="SAM" id="MobiDB-lite"/>
    </source>
</evidence>
<feature type="transmembrane region" description="Helical" evidence="11">
    <location>
        <begin position="79"/>
        <end position="97"/>
    </location>
</feature>
<keyword evidence="7 8" id="KW-0472">Membrane</keyword>
<comment type="subcellular location">
    <subcellularLocation>
        <location evidence="1">Membrane</location>
        <topology evidence="1">Multi-pass membrane protein</topology>
    </subcellularLocation>
</comment>
<feature type="region of interest" description="Disordered" evidence="10">
    <location>
        <begin position="154"/>
        <end position="184"/>
    </location>
</feature>
<keyword evidence="6 11" id="KW-1133">Transmembrane helix</keyword>
<evidence type="ECO:0000256" key="3">
    <source>
        <dbReference type="ARBA" id="ARBA00022448"/>
    </source>
</evidence>
<evidence type="ECO:0000256" key="8">
    <source>
        <dbReference type="PROSITE-ProRule" id="PRU00282"/>
    </source>
</evidence>
<accession>A0AAD7U5K2</accession>
<comment type="caution">
    <text evidence="12">The sequence shown here is derived from an EMBL/GenBank/DDBJ whole genome shotgun (WGS) entry which is preliminary data.</text>
</comment>
<evidence type="ECO:0008006" key="14">
    <source>
        <dbReference type="Google" id="ProtNLM"/>
    </source>
</evidence>
<reference evidence="12" key="1">
    <citation type="submission" date="2022-11" db="EMBL/GenBank/DDBJ databases">
        <title>Genome Sequence of Cubamyces cubensis.</title>
        <authorList>
            <person name="Buettner E."/>
        </authorList>
    </citation>
    <scope>NUCLEOTIDE SEQUENCE</scope>
    <source>
        <strain evidence="12">MPL-01</strain>
    </source>
</reference>
<dbReference type="Pfam" id="PF00153">
    <property type="entry name" value="Mito_carr"/>
    <property type="match status" value="3"/>
</dbReference>
<protein>
    <recommendedName>
        <fullName evidence="14">Mitochondrial carrier</fullName>
    </recommendedName>
</protein>
<dbReference type="GO" id="GO:0016020">
    <property type="term" value="C:membrane"/>
    <property type="evidence" value="ECO:0007669"/>
    <property type="project" value="UniProtKB-SubCell"/>
</dbReference>
<evidence type="ECO:0000256" key="9">
    <source>
        <dbReference type="RuleBase" id="RU000488"/>
    </source>
</evidence>
<keyword evidence="5" id="KW-0677">Repeat</keyword>
<gene>
    <name evidence="12" type="ORF">ONZ51_g423</name>
</gene>
<evidence type="ECO:0000256" key="6">
    <source>
        <dbReference type="ARBA" id="ARBA00022989"/>
    </source>
</evidence>
<feature type="repeat" description="Solcar" evidence="8">
    <location>
        <begin position="244"/>
        <end position="333"/>
    </location>
</feature>
<evidence type="ECO:0000313" key="12">
    <source>
        <dbReference type="EMBL" id="KAJ8501811.1"/>
    </source>
</evidence>
<dbReference type="Proteomes" id="UP001215151">
    <property type="component" value="Unassembled WGS sequence"/>
</dbReference>
<evidence type="ECO:0000256" key="5">
    <source>
        <dbReference type="ARBA" id="ARBA00022737"/>
    </source>
</evidence>